<evidence type="ECO:0000313" key="3">
    <source>
        <dbReference type="Proteomes" id="UP000634136"/>
    </source>
</evidence>
<sequence length="247" mass="27603">MKGHHRIGVLELPNVEWKDMMTKEYFADAHMFGEEGQRFAKNRPACGDIAKGSQSVEHGDESSGDDTVLSMRPIKSPPSQVMVFLFHTHSSYFLSTRITYLNMLNSINIDPPQNTPTPSQSPTHQVPSYSSQSFSHRSTPRMELWSLVYGAIVLNVVPPFSFSSMAKREGSNLMVLLTTLIETSLRGKIGALRTRLITSGVEKRNSERDLGFDDDKRSIVVDGGLQRWLTMAFSGASFGFGDVLRWV</sequence>
<evidence type="ECO:0000313" key="2">
    <source>
        <dbReference type="EMBL" id="KAF7836905.1"/>
    </source>
</evidence>
<dbReference type="AlphaFoldDB" id="A0A834X3C3"/>
<accession>A0A834X3C3</accession>
<keyword evidence="3" id="KW-1185">Reference proteome</keyword>
<dbReference type="Proteomes" id="UP000634136">
    <property type="component" value="Unassembled WGS sequence"/>
</dbReference>
<organism evidence="2 3">
    <name type="scientific">Senna tora</name>
    <dbReference type="NCBI Taxonomy" id="362788"/>
    <lineage>
        <taxon>Eukaryota</taxon>
        <taxon>Viridiplantae</taxon>
        <taxon>Streptophyta</taxon>
        <taxon>Embryophyta</taxon>
        <taxon>Tracheophyta</taxon>
        <taxon>Spermatophyta</taxon>
        <taxon>Magnoliopsida</taxon>
        <taxon>eudicotyledons</taxon>
        <taxon>Gunneridae</taxon>
        <taxon>Pentapetalae</taxon>
        <taxon>rosids</taxon>
        <taxon>fabids</taxon>
        <taxon>Fabales</taxon>
        <taxon>Fabaceae</taxon>
        <taxon>Caesalpinioideae</taxon>
        <taxon>Cassia clade</taxon>
        <taxon>Senna</taxon>
    </lineage>
</organism>
<feature type="region of interest" description="Disordered" evidence="1">
    <location>
        <begin position="111"/>
        <end position="133"/>
    </location>
</feature>
<dbReference type="EMBL" id="JAAIUW010000004">
    <property type="protein sequence ID" value="KAF7836905.1"/>
    <property type="molecule type" value="Genomic_DNA"/>
</dbReference>
<evidence type="ECO:0000256" key="1">
    <source>
        <dbReference type="SAM" id="MobiDB-lite"/>
    </source>
</evidence>
<reference evidence="2" key="1">
    <citation type="submission" date="2020-09" db="EMBL/GenBank/DDBJ databases">
        <title>Genome-Enabled Discovery of Anthraquinone Biosynthesis in Senna tora.</title>
        <authorList>
            <person name="Kang S.-H."/>
            <person name="Pandey R.P."/>
            <person name="Lee C.-M."/>
            <person name="Sim J.-S."/>
            <person name="Jeong J.-T."/>
            <person name="Choi B.-S."/>
            <person name="Jung M."/>
            <person name="Ginzburg D."/>
            <person name="Zhao K."/>
            <person name="Won S.Y."/>
            <person name="Oh T.-J."/>
            <person name="Yu Y."/>
            <person name="Kim N.-H."/>
            <person name="Lee O.R."/>
            <person name="Lee T.-H."/>
            <person name="Bashyal P."/>
            <person name="Kim T.-S."/>
            <person name="Lee W.-H."/>
            <person name="Kawkins C."/>
            <person name="Kim C.-K."/>
            <person name="Kim J.S."/>
            <person name="Ahn B.O."/>
            <person name="Rhee S.Y."/>
            <person name="Sohng J.K."/>
        </authorList>
    </citation>
    <scope>NUCLEOTIDE SEQUENCE</scope>
    <source>
        <tissue evidence="2">Leaf</tissue>
    </source>
</reference>
<proteinExistence type="predicted"/>
<gene>
    <name evidence="2" type="ORF">G2W53_011764</name>
</gene>
<name>A0A834X3C3_9FABA</name>
<feature type="compositionally biased region" description="Low complexity" evidence="1">
    <location>
        <begin position="116"/>
        <end position="128"/>
    </location>
</feature>
<comment type="caution">
    <text evidence="2">The sequence shown here is derived from an EMBL/GenBank/DDBJ whole genome shotgun (WGS) entry which is preliminary data.</text>
</comment>
<protein>
    <submittedName>
        <fullName evidence="2">Uncharacterized protein</fullName>
    </submittedName>
</protein>